<sequence>MNINYEYHEVTASPRLESFVAEKLDKLENKYDSIVGADVYFKRENTSNPEIGKICSVRLSMPGATIFAESSSASFEASVAKVISELRSQLQKRKKKLNAH</sequence>
<reference evidence="1 2" key="1">
    <citation type="submission" date="2023-06" db="EMBL/GenBank/DDBJ databases">
        <authorList>
            <person name="Ye Y.-Q."/>
            <person name="Du Z.-J."/>
        </authorList>
    </citation>
    <scope>NUCLEOTIDE SEQUENCE [LARGE SCALE GENOMIC DNA]</scope>
    <source>
        <strain evidence="1 2">SDUM287046</strain>
    </source>
</reference>
<proteinExistence type="predicted"/>
<keyword evidence="2" id="KW-1185">Reference proteome</keyword>
<dbReference type="InterPro" id="IPR036567">
    <property type="entry name" value="RHF-like"/>
</dbReference>
<dbReference type="Proteomes" id="UP001244787">
    <property type="component" value="Unassembled WGS sequence"/>
</dbReference>
<protein>
    <submittedName>
        <fullName evidence="1">Ribosome-associated translation inhibitor RaiA</fullName>
    </submittedName>
</protein>
<dbReference type="EMBL" id="JAUGQQ010000002">
    <property type="protein sequence ID" value="MDN3723485.1"/>
    <property type="molecule type" value="Genomic_DNA"/>
</dbReference>
<evidence type="ECO:0000313" key="1">
    <source>
        <dbReference type="EMBL" id="MDN3723485.1"/>
    </source>
</evidence>
<organism evidence="1 2">
    <name type="scientific">Aequorivita aurantiaca</name>
    <dbReference type="NCBI Taxonomy" id="3053356"/>
    <lineage>
        <taxon>Bacteria</taxon>
        <taxon>Pseudomonadati</taxon>
        <taxon>Bacteroidota</taxon>
        <taxon>Flavobacteriia</taxon>
        <taxon>Flavobacteriales</taxon>
        <taxon>Flavobacteriaceae</taxon>
        <taxon>Aequorivita</taxon>
    </lineage>
</organism>
<dbReference type="Gene3D" id="3.30.160.100">
    <property type="entry name" value="Ribosome hibernation promotion factor-like"/>
    <property type="match status" value="1"/>
</dbReference>
<dbReference type="SUPFAM" id="SSF69754">
    <property type="entry name" value="Ribosome binding protein Y (YfiA homologue)"/>
    <property type="match status" value="1"/>
</dbReference>
<gene>
    <name evidence="1" type="primary">raiA</name>
    <name evidence="1" type="ORF">QRD02_03750</name>
</gene>
<dbReference type="InterPro" id="IPR003489">
    <property type="entry name" value="RHF/RaiA"/>
</dbReference>
<evidence type="ECO:0000313" key="2">
    <source>
        <dbReference type="Proteomes" id="UP001244787"/>
    </source>
</evidence>
<name>A0ABT8DK22_9FLAO</name>
<dbReference type="RefSeq" id="WP_290253578.1">
    <property type="nucleotide sequence ID" value="NZ_JAUGQQ010000002.1"/>
</dbReference>
<accession>A0ABT8DK22</accession>
<dbReference type="NCBIfam" id="TIGR00741">
    <property type="entry name" value="yfiA"/>
    <property type="match status" value="1"/>
</dbReference>
<dbReference type="Pfam" id="PF02482">
    <property type="entry name" value="Ribosomal_S30AE"/>
    <property type="match status" value="1"/>
</dbReference>
<comment type="caution">
    <text evidence="1">The sequence shown here is derived from an EMBL/GenBank/DDBJ whole genome shotgun (WGS) entry which is preliminary data.</text>
</comment>